<dbReference type="Proteomes" id="UP000822688">
    <property type="component" value="Chromosome 9"/>
</dbReference>
<protein>
    <recommendedName>
        <fullName evidence="4">Patatin</fullName>
        <ecNumber evidence="4">3.1.1.-</ecNumber>
    </recommendedName>
</protein>
<dbReference type="Pfam" id="PF01734">
    <property type="entry name" value="Patatin"/>
    <property type="match status" value="1"/>
</dbReference>
<evidence type="ECO:0000256" key="3">
    <source>
        <dbReference type="PROSITE-ProRule" id="PRU01161"/>
    </source>
</evidence>
<comment type="similarity">
    <text evidence="1 4">Belongs to the patatin family.</text>
</comment>
<evidence type="ECO:0000256" key="2">
    <source>
        <dbReference type="ARBA" id="ARBA00023098"/>
    </source>
</evidence>
<organism evidence="6 7">
    <name type="scientific">Ceratodon purpureus</name>
    <name type="common">Fire moss</name>
    <name type="synonym">Dicranum purpureum</name>
    <dbReference type="NCBI Taxonomy" id="3225"/>
    <lineage>
        <taxon>Eukaryota</taxon>
        <taxon>Viridiplantae</taxon>
        <taxon>Streptophyta</taxon>
        <taxon>Embryophyta</taxon>
        <taxon>Bryophyta</taxon>
        <taxon>Bryophytina</taxon>
        <taxon>Bryopsida</taxon>
        <taxon>Dicranidae</taxon>
        <taxon>Pseudoditrichales</taxon>
        <taxon>Ditrichaceae</taxon>
        <taxon>Ceratodon</taxon>
    </lineage>
</organism>
<dbReference type="AlphaFoldDB" id="A0A8T0GT36"/>
<evidence type="ECO:0000259" key="5">
    <source>
        <dbReference type="PROSITE" id="PS51635"/>
    </source>
</evidence>
<proteinExistence type="inferred from homology"/>
<evidence type="ECO:0000256" key="1">
    <source>
        <dbReference type="ARBA" id="ARBA00010240"/>
    </source>
</evidence>
<sequence>MASLTRHPTHPSGHAGKRITILSIDGGGVRGVIPSTILEYLEKTLQELDGPEVALADYFDVIAGTSTGGLLTAMLTAPDAEGRPKFSAKKATETYIKEATVIFPPLQWDFRGLHNLRSLWRMLRGPRYSGNGLIKIVTRLVGDTRLHETVTNVVIPAFDVAHQQPVFFSSAHAKKDPLEDPTLAEVCRGTSAAPTYLPAVHFTTTNDDTNAYRDFHLVDGGVVCNNPTGVAINQAIKELTAKARDSNSNSGRVDWTGTYRDLLVLSLGTGEKAVSYNAQKVAKWGVLGWLRNGDGSTPLIEIFSNGSADMVDYNLSIIFDSQYSSPNYLRIQTDLEKVDGTMDNSSLTNMQQLVSLAKDVLTRKQTKRNLVSGKLEAGKDSITNEEALRRFAQWLSEERRCRQESQVVDEEPGISFAS</sequence>
<dbReference type="PROSITE" id="PS51635">
    <property type="entry name" value="PNPLA"/>
    <property type="match status" value="1"/>
</dbReference>
<name>A0A8T0GT36_CERPU</name>
<feature type="short sequence motif" description="GXGXXG" evidence="3">
    <location>
        <begin position="26"/>
        <end position="31"/>
    </location>
</feature>
<dbReference type="SUPFAM" id="SSF52151">
    <property type="entry name" value="FabD/lysophospholipase-like"/>
    <property type="match status" value="1"/>
</dbReference>
<feature type="short sequence motif" description="DGA/G" evidence="3">
    <location>
        <begin position="219"/>
        <end position="221"/>
    </location>
</feature>
<feature type="active site" description="Nucleophile" evidence="3">
    <location>
        <position position="66"/>
    </location>
</feature>
<keyword evidence="3 4" id="KW-0378">Hydrolase</keyword>
<feature type="short sequence motif" description="GXSXG" evidence="3">
    <location>
        <begin position="64"/>
        <end position="68"/>
    </location>
</feature>
<dbReference type="InterPro" id="IPR002641">
    <property type="entry name" value="PNPLA_dom"/>
</dbReference>
<dbReference type="EMBL" id="CM026430">
    <property type="protein sequence ID" value="KAG0562826.1"/>
    <property type="molecule type" value="Genomic_DNA"/>
</dbReference>
<comment type="caution">
    <text evidence="6">The sequence shown here is derived from an EMBL/GenBank/DDBJ whole genome shotgun (WGS) entry which is preliminary data.</text>
</comment>
<reference evidence="6" key="1">
    <citation type="submission" date="2020-06" db="EMBL/GenBank/DDBJ databases">
        <title>WGS assembly of Ceratodon purpureus strain R40.</title>
        <authorList>
            <person name="Carey S.B."/>
            <person name="Jenkins J."/>
            <person name="Shu S."/>
            <person name="Lovell J.T."/>
            <person name="Sreedasyam A."/>
            <person name="Maumus F."/>
            <person name="Tiley G.P."/>
            <person name="Fernandez-Pozo N."/>
            <person name="Barry K."/>
            <person name="Chen C."/>
            <person name="Wang M."/>
            <person name="Lipzen A."/>
            <person name="Daum C."/>
            <person name="Saski C.A."/>
            <person name="Payton A.C."/>
            <person name="Mcbreen J.C."/>
            <person name="Conrad R.E."/>
            <person name="Kollar L.M."/>
            <person name="Olsson S."/>
            <person name="Huttunen S."/>
            <person name="Landis J.B."/>
            <person name="Wickett N.J."/>
            <person name="Johnson M.G."/>
            <person name="Rensing S.A."/>
            <person name="Grimwood J."/>
            <person name="Schmutz J."/>
            <person name="Mcdaniel S.F."/>
        </authorList>
    </citation>
    <scope>NUCLEOTIDE SEQUENCE</scope>
    <source>
        <strain evidence="6">R40</strain>
    </source>
</reference>
<feature type="active site" description="Proton acceptor" evidence="3">
    <location>
        <position position="219"/>
    </location>
</feature>
<keyword evidence="7" id="KW-1185">Reference proteome</keyword>
<dbReference type="GO" id="GO:0047372">
    <property type="term" value="F:monoacylglycerol lipase activity"/>
    <property type="evidence" value="ECO:0007669"/>
    <property type="project" value="TreeGrafter"/>
</dbReference>
<comment type="domain">
    <text evidence="4">The nitrogen atoms of the two glycine residues in the GGXR motif define the oxyanion hole, and stabilize the oxyanion that forms during the nucleophilic attack by the catalytic serine during substrate cleavage.</text>
</comment>
<keyword evidence="2 3" id="KW-0443">Lipid metabolism</keyword>
<dbReference type="PANTHER" id="PTHR32176">
    <property type="entry name" value="XYLOSE ISOMERASE"/>
    <property type="match status" value="1"/>
</dbReference>
<dbReference type="GO" id="GO:0004620">
    <property type="term" value="F:phospholipase activity"/>
    <property type="evidence" value="ECO:0007669"/>
    <property type="project" value="TreeGrafter"/>
</dbReference>
<dbReference type="GO" id="GO:0016042">
    <property type="term" value="P:lipid catabolic process"/>
    <property type="evidence" value="ECO:0007669"/>
    <property type="project" value="UniProtKB-UniRule"/>
</dbReference>
<comment type="function">
    <text evidence="4">Lipolytic acyl hydrolase (LAH).</text>
</comment>
<keyword evidence="3 4" id="KW-0442">Lipid degradation</keyword>
<dbReference type="EC" id="3.1.1.-" evidence="4"/>
<dbReference type="PANTHER" id="PTHR32176:SF92">
    <property type="entry name" value="XYLOSE ISOMERASE"/>
    <property type="match status" value="1"/>
</dbReference>
<gene>
    <name evidence="6" type="ORF">KC19_9G174300</name>
</gene>
<evidence type="ECO:0000313" key="7">
    <source>
        <dbReference type="Proteomes" id="UP000822688"/>
    </source>
</evidence>
<dbReference type="InterPro" id="IPR016035">
    <property type="entry name" value="Acyl_Trfase/lysoPLipase"/>
</dbReference>
<dbReference type="Gene3D" id="3.40.1090.10">
    <property type="entry name" value="Cytosolic phospholipase A2 catalytic domain"/>
    <property type="match status" value="1"/>
</dbReference>
<evidence type="ECO:0000313" key="6">
    <source>
        <dbReference type="EMBL" id="KAG0562826.1"/>
    </source>
</evidence>
<evidence type="ECO:0000256" key="4">
    <source>
        <dbReference type="RuleBase" id="RU361262"/>
    </source>
</evidence>
<accession>A0A8T0GT36</accession>
<feature type="domain" description="PNPLA" evidence="5">
    <location>
        <begin position="22"/>
        <end position="232"/>
    </location>
</feature>